<dbReference type="PANTHER" id="PTHR43280:SF2">
    <property type="entry name" value="HTH-TYPE TRANSCRIPTIONAL REGULATOR EXSA"/>
    <property type="match status" value="1"/>
</dbReference>
<dbReference type="PROSITE" id="PS01124">
    <property type="entry name" value="HTH_ARAC_FAMILY_2"/>
    <property type="match status" value="1"/>
</dbReference>
<dbReference type="Pfam" id="PF01497">
    <property type="entry name" value="Peripla_BP_2"/>
    <property type="match status" value="1"/>
</dbReference>
<dbReference type="InterPro" id="IPR009057">
    <property type="entry name" value="Homeodomain-like_sf"/>
</dbReference>
<dbReference type="GO" id="GO:0043565">
    <property type="term" value="F:sequence-specific DNA binding"/>
    <property type="evidence" value="ECO:0007669"/>
    <property type="project" value="InterPro"/>
</dbReference>
<dbReference type="PRINTS" id="PR00032">
    <property type="entry name" value="HTHARAC"/>
</dbReference>
<dbReference type="AlphaFoldDB" id="A0A7Z2VN57"/>
<feature type="domain" description="HTH araC/xylS-type" evidence="4">
    <location>
        <begin position="182"/>
        <end position="280"/>
    </location>
</feature>
<dbReference type="GO" id="GO:0003700">
    <property type="term" value="F:DNA-binding transcription factor activity"/>
    <property type="evidence" value="ECO:0007669"/>
    <property type="project" value="InterPro"/>
</dbReference>
<dbReference type="PANTHER" id="PTHR43280">
    <property type="entry name" value="ARAC-FAMILY TRANSCRIPTIONAL REGULATOR"/>
    <property type="match status" value="1"/>
</dbReference>
<keyword evidence="7" id="KW-1185">Reference proteome</keyword>
<dbReference type="EMBL" id="CP051680">
    <property type="protein sequence ID" value="QJD85905.1"/>
    <property type="molecule type" value="Genomic_DNA"/>
</dbReference>
<sequence length="550" mass="64981">MEHERLDNGNRDIGIHEYLFRFRSIETVNQVQVNHSPFHQQLVFSYVLVVTAAGEARMMIDSDHYEMRRGSVCLIKPEHTLGSEALSEDVTLYLIRFDVYGSGEEGNDLLKDVKSFDLPQAARELMISPPDKLVALCEELYRTSRSEDELSRFKCQIDFQSLLYFIQLNSRIRQVSTDSALEQVKKYVEEQYTEPLTVHQLAHMAELSSNYFVDLFKKRFGRSVMDYVAELRLQEAKRLLSLREWKLRDIANRVGYGDEFYFSRKFKKQYGISPKTYMKSRTRKLIAYEPAVLGYLIPLRFLPYAAPLHPKWTEYYYRNYRNEIPTHTHVTNFHQVWESNLQLLKPLLADIVIASDEIREEEKRLLATIAPRICYLSSTLTWREQLRYLGDQLGEKWKAEKWLEEYDHKVSSCREQIQISQAITGKRFISLRMAEDRLYLYCNRGMSHVLNEDLGLLSAHRDEVTLYDENTTLEELARIRTDMIFLLVRQDSETLDSWKKLQNDPAWMRIDAVKRNRLYILTSDPWREYSAHAQLRMLEQATQLLSEDRP</sequence>
<name>A0A7Z2VN57_9BACL</name>
<dbReference type="KEGG" id="cheb:HH215_23815"/>
<dbReference type="PROSITE" id="PS50983">
    <property type="entry name" value="FE_B12_PBP"/>
    <property type="match status" value="1"/>
</dbReference>
<dbReference type="PROSITE" id="PS00041">
    <property type="entry name" value="HTH_ARAC_FAMILY_1"/>
    <property type="match status" value="1"/>
</dbReference>
<proteinExistence type="predicted"/>
<keyword evidence="2" id="KW-0238">DNA-binding</keyword>
<dbReference type="SMART" id="SM00342">
    <property type="entry name" value="HTH_ARAC"/>
    <property type="match status" value="1"/>
</dbReference>
<keyword evidence="3" id="KW-0804">Transcription</keyword>
<dbReference type="InterPro" id="IPR018060">
    <property type="entry name" value="HTH_AraC"/>
</dbReference>
<gene>
    <name evidence="6" type="ORF">HH215_23815</name>
</gene>
<feature type="domain" description="Fe/B12 periplasmic-binding" evidence="5">
    <location>
        <begin position="284"/>
        <end position="549"/>
    </location>
</feature>
<evidence type="ECO:0000256" key="3">
    <source>
        <dbReference type="ARBA" id="ARBA00023163"/>
    </source>
</evidence>
<evidence type="ECO:0000256" key="2">
    <source>
        <dbReference type="ARBA" id="ARBA00023125"/>
    </source>
</evidence>
<dbReference type="SUPFAM" id="SSF51215">
    <property type="entry name" value="Regulatory protein AraC"/>
    <property type="match status" value="1"/>
</dbReference>
<dbReference type="Pfam" id="PF12833">
    <property type="entry name" value="HTH_18"/>
    <property type="match status" value="1"/>
</dbReference>
<organism evidence="6 7">
    <name type="scientific">Cohnella herbarum</name>
    <dbReference type="NCBI Taxonomy" id="2728023"/>
    <lineage>
        <taxon>Bacteria</taxon>
        <taxon>Bacillati</taxon>
        <taxon>Bacillota</taxon>
        <taxon>Bacilli</taxon>
        <taxon>Bacillales</taxon>
        <taxon>Paenibacillaceae</taxon>
        <taxon>Cohnella</taxon>
    </lineage>
</organism>
<dbReference type="SUPFAM" id="SSF46689">
    <property type="entry name" value="Homeodomain-like"/>
    <property type="match status" value="2"/>
</dbReference>
<protein>
    <submittedName>
        <fullName evidence="6">AraC family transcriptional regulator</fullName>
    </submittedName>
</protein>
<keyword evidence="1" id="KW-0805">Transcription regulation</keyword>
<dbReference type="Proteomes" id="UP000502248">
    <property type="component" value="Chromosome"/>
</dbReference>
<dbReference type="SUPFAM" id="SSF53807">
    <property type="entry name" value="Helical backbone' metal receptor"/>
    <property type="match status" value="1"/>
</dbReference>
<accession>A0A7Z2VN57</accession>
<dbReference type="Gene3D" id="1.10.10.60">
    <property type="entry name" value="Homeodomain-like"/>
    <property type="match status" value="2"/>
</dbReference>
<reference evidence="6 7" key="1">
    <citation type="submission" date="2020-04" db="EMBL/GenBank/DDBJ databases">
        <title>Genome sequencing of novel species.</title>
        <authorList>
            <person name="Heo J."/>
            <person name="Kim S.-J."/>
            <person name="Kim J.-S."/>
            <person name="Hong S.-B."/>
            <person name="Kwon S.-W."/>
        </authorList>
    </citation>
    <scope>NUCLEOTIDE SEQUENCE [LARGE SCALE GENOMIC DNA]</scope>
    <source>
        <strain evidence="6 7">MFER-1</strain>
    </source>
</reference>
<dbReference type="InterPro" id="IPR020449">
    <property type="entry name" value="Tscrpt_reg_AraC-type_HTH"/>
</dbReference>
<dbReference type="Gene3D" id="3.40.50.1980">
    <property type="entry name" value="Nitrogenase molybdenum iron protein domain"/>
    <property type="match status" value="2"/>
</dbReference>
<evidence type="ECO:0000313" key="7">
    <source>
        <dbReference type="Proteomes" id="UP000502248"/>
    </source>
</evidence>
<evidence type="ECO:0000259" key="4">
    <source>
        <dbReference type="PROSITE" id="PS01124"/>
    </source>
</evidence>
<evidence type="ECO:0000259" key="5">
    <source>
        <dbReference type="PROSITE" id="PS50983"/>
    </source>
</evidence>
<evidence type="ECO:0000256" key="1">
    <source>
        <dbReference type="ARBA" id="ARBA00023015"/>
    </source>
</evidence>
<evidence type="ECO:0000313" key="6">
    <source>
        <dbReference type="EMBL" id="QJD85905.1"/>
    </source>
</evidence>
<dbReference type="InterPro" id="IPR002491">
    <property type="entry name" value="ABC_transptr_periplasmic_BD"/>
</dbReference>
<dbReference type="InterPro" id="IPR037923">
    <property type="entry name" value="HTH-like"/>
</dbReference>
<dbReference type="InterPro" id="IPR018062">
    <property type="entry name" value="HTH_AraC-typ_CS"/>
</dbReference>